<feature type="transmembrane region" description="Helical" evidence="8">
    <location>
        <begin position="402"/>
        <end position="425"/>
    </location>
</feature>
<dbReference type="PATRIC" id="fig|1423726.3.peg.3043"/>
<dbReference type="STRING" id="1423726.FC07_GL002931"/>
<accession>A0A0R1GRI3</accession>
<dbReference type="Pfam" id="PF00654">
    <property type="entry name" value="Voltage_CLC"/>
    <property type="match status" value="1"/>
</dbReference>
<dbReference type="GO" id="GO:0005886">
    <property type="term" value="C:plasma membrane"/>
    <property type="evidence" value="ECO:0007669"/>
    <property type="project" value="TreeGrafter"/>
</dbReference>
<feature type="domain" description="RCK C-terminal" evidence="9">
    <location>
        <begin position="432"/>
        <end position="513"/>
    </location>
</feature>
<dbReference type="GO" id="GO:0006813">
    <property type="term" value="P:potassium ion transport"/>
    <property type="evidence" value="ECO:0007669"/>
    <property type="project" value="InterPro"/>
</dbReference>
<sequence>MAQVQERLSRLDTTHLMYILKGLLVGLLSGFVVSCFRLIIERSLAFWQSIYRAAQQQPWLLGLVLLGMLVMALVIGLITKPQPHIMGSGIPEVEGQLADEIKLPWWPILWRKFVTGVLGIGSGLFLGREGPSIQLGAAVGQGVASRFKNASTTERRVLLASGAASGLSAAFNAPIAGTMFVLEEVYHNFSPLVWMSALAGAIGANFVSTNFFGMVPVLHITYANSFPLRDYWHLLLLGILLGLLGYLYQQVLLWMPKLYHDLFPKLPRYFQGLVPLVLVIPIGYVWPQYLGGGNGVILDIGRHQPALSALVILLVLRFVFSMISYGSGLPGGIFLPILMLGAAIGATYGTIMWRLGLLPHNCIVNLLIFAMAGYFAGIGKAPFTAILLITEMVGTLQHLMPLAVVSLTAYLVVDLLGGAPIYASLLQRMQTTQKLEALTGHDAQIEIPILVGSAFSEQMVRDIHWPREMVLIAIRRGEYNLIPHGDTLLRAGDTLVILTDEGRCRELRHKLDKIGRRMLLTQH</sequence>
<dbReference type="PANTHER" id="PTHR45711">
    <property type="entry name" value="CHLORIDE CHANNEL PROTEIN"/>
    <property type="match status" value="1"/>
</dbReference>
<reference evidence="10 11" key="1">
    <citation type="journal article" date="2015" name="Genome Announc.">
        <title>Expanding the biotechnology potential of lactobacilli through comparative genomics of 213 strains and associated genera.</title>
        <authorList>
            <person name="Sun Z."/>
            <person name="Harris H.M."/>
            <person name="McCann A."/>
            <person name="Guo C."/>
            <person name="Argimon S."/>
            <person name="Zhang W."/>
            <person name="Yang X."/>
            <person name="Jeffery I.B."/>
            <person name="Cooney J.C."/>
            <person name="Kagawa T.F."/>
            <person name="Liu W."/>
            <person name="Song Y."/>
            <person name="Salvetti E."/>
            <person name="Wrobel A."/>
            <person name="Rasinkangas P."/>
            <person name="Parkhill J."/>
            <person name="Rea M.C."/>
            <person name="O'Sullivan O."/>
            <person name="Ritari J."/>
            <person name="Douillard F.P."/>
            <person name="Paul Ross R."/>
            <person name="Yang R."/>
            <person name="Briner A.E."/>
            <person name="Felis G.E."/>
            <person name="de Vos W.M."/>
            <person name="Barrangou R."/>
            <person name="Klaenhammer T.R."/>
            <person name="Caufield P.W."/>
            <person name="Cui Y."/>
            <person name="Zhang H."/>
            <person name="O'Toole P.W."/>
        </authorList>
    </citation>
    <scope>NUCLEOTIDE SEQUENCE [LARGE SCALE GENOMIC DNA]</scope>
    <source>
        <strain evidence="10 11">DSM 20003</strain>
    </source>
</reference>
<feature type="transmembrane region" description="Helical" evidence="8">
    <location>
        <begin position="231"/>
        <end position="249"/>
    </location>
</feature>
<feature type="transmembrane region" description="Helical" evidence="8">
    <location>
        <begin position="333"/>
        <end position="351"/>
    </location>
</feature>
<protein>
    <submittedName>
        <fullName evidence="10">Chloride channel protein</fullName>
    </submittedName>
</protein>
<evidence type="ECO:0000256" key="1">
    <source>
        <dbReference type="ARBA" id="ARBA00004141"/>
    </source>
</evidence>
<dbReference type="Pfam" id="PF02080">
    <property type="entry name" value="TrkA_C"/>
    <property type="match status" value="1"/>
</dbReference>
<dbReference type="GO" id="GO:0008324">
    <property type="term" value="F:monoatomic cation transmembrane transporter activity"/>
    <property type="evidence" value="ECO:0007669"/>
    <property type="project" value="InterPro"/>
</dbReference>
<feature type="transmembrane region" description="Helical" evidence="8">
    <location>
        <begin position="59"/>
        <end position="78"/>
    </location>
</feature>
<dbReference type="InterPro" id="IPR001807">
    <property type="entry name" value="ClC"/>
</dbReference>
<feature type="transmembrane region" description="Helical" evidence="8">
    <location>
        <begin position="363"/>
        <end position="390"/>
    </location>
</feature>
<keyword evidence="4 8" id="KW-1133">Transmembrane helix</keyword>
<keyword evidence="11" id="KW-1185">Reference proteome</keyword>
<name>A0A0R1GRI3_9LACO</name>
<evidence type="ECO:0000256" key="8">
    <source>
        <dbReference type="SAM" id="Phobius"/>
    </source>
</evidence>
<feature type="transmembrane region" description="Helical" evidence="8">
    <location>
        <begin position="269"/>
        <end position="286"/>
    </location>
</feature>
<proteinExistence type="predicted"/>
<evidence type="ECO:0000256" key="7">
    <source>
        <dbReference type="ARBA" id="ARBA00023214"/>
    </source>
</evidence>
<evidence type="ECO:0000313" key="10">
    <source>
        <dbReference type="EMBL" id="KRK36700.1"/>
    </source>
</evidence>
<dbReference type="InterPro" id="IPR006037">
    <property type="entry name" value="RCK_C"/>
</dbReference>
<evidence type="ECO:0000256" key="6">
    <source>
        <dbReference type="ARBA" id="ARBA00023136"/>
    </source>
</evidence>
<dbReference type="InterPro" id="IPR036721">
    <property type="entry name" value="RCK_C_sf"/>
</dbReference>
<evidence type="ECO:0000256" key="2">
    <source>
        <dbReference type="ARBA" id="ARBA00022448"/>
    </source>
</evidence>
<evidence type="ECO:0000259" key="9">
    <source>
        <dbReference type="PROSITE" id="PS51202"/>
    </source>
</evidence>
<keyword evidence="2" id="KW-0813">Transport</keyword>
<dbReference type="Gene3D" id="1.10.3080.10">
    <property type="entry name" value="Clc chloride channel"/>
    <property type="match status" value="1"/>
</dbReference>
<keyword evidence="5" id="KW-0406">Ion transport</keyword>
<comment type="subcellular location">
    <subcellularLocation>
        <location evidence="1">Membrane</location>
        <topology evidence="1">Multi-pass membrane protein</topology>
    </subcellularLocation>
</comment>
<dbReference type="InterPro" id="IPR014743">
    <property type="entry name" value="Cl-channel_core"/>
</dbReference>
<organism evidence="10 11">
    <name type="scientific">Loigolactobacillus bifermentans DSM 20003</name>
    <dbReference type="NCBI Taxonomy" id="1423726"/>
    <lineage>
        <taxon>Bacteria</taxon>
        <taxon>Bacillati</taxon>
        <taxon>Bacillota</taxon>
        <taxon>Bacilli</taxon>
        <taxon>Lactobacillales</taxon>
        <taxon>Lactobacillaceae</taxon>
        <taxon>Loigolactobacillus</taxon>
    </lineage>
</organism>
<gene>
    <name evidence="10" type="ORF">FC07_GL002931</name>
</gene>
<evidence type="ECO:0000256" key="4">
    <source>
        <dbReference type="ARBA" id="ARBA00022989"/>
    </source>
</evidence>
<evidence type="ECO:0000256" key="5">
    <source>
        <dbReference type="ARBA" id="ARBA00023065"/>
    </source>
</evidence>
<feature type="transmembrane region" description="Helical" evidence="8">
    <location>
        <begin position="16"/>
        <end position="39"/>
    </location>
</feature>
<dbReference type="PRINTS" id="PR00762">
    <property type="entry name" value="CLCHANNEL"/>
</dbReference>
<keyword evidence="6 8" id="KW-0472">Membrane</keyword>
<dbReference type="EMBL" id="AZDA01000058">
    <property type="protein sequence ID" value="KRK36700.1"/>
    <property type="molecule type" value="Genomic_DNA"/>
</dbReference>
<comment type="caution">
    <text evidence="10">The sequence shown here is derived from an EMBL/GenBank/DDBJ whole genome shotgun (WGS) entry which is preliminary data.</text>
</comment>
<dbReference type="Gene3D" id="3.30.70.1450">
    <property type="entry name" value="Regulator of K+ conductance, C-terminal domain"/>
    <property type="match status" value="1"/>
</dbReference>
<dbReference type="GO" id="GO:0005247">
    <property type="term" value="F:voltage-gated chloride channel activity"/>
    <property type="evidence" value="ECO:0007669"/>
    <property type="project" value="TreeGrafter"/>
</dbReference>
<feature type="transmembrane region" description="Helical" evidence="8">
    <location>
        <begin position="307"/>
        <end position="327"/>
    </location>
</feature>
<dbReference type="CDD" id="cd01031">
    <property type="entry name" value="EriC"/>
    <property type="match status" value="1"/>
</dbReference>
<dbReference type="SUPFAM" id="SSF81340">
    <property type="entry name" value="Clc chloride channel"/>
    <property type="match status" value="1"/>
</dbReference>
<dbReference type="SUPFAM" id="SSF116726">
    <property type="entry name" value="TrkA C-terminal domain-like"/>
    <property type="match status" value="1"/>
</dbReference>
<dbReference type="PANTHER" id="PTHR45711:SF6">
    <property type="entry name" value="CHLORIDE CHANNEL PROTEIN"/>
    <property type="match status" value="1"/>
</dbReference>
<dbReference type="PROSITE" id="PS51257">
    <property type="entry name" value="PROKAR_LIPOPROTEIN"/>
    <property type="match status" value="1"/>
</dbReference>
<feature type="transmembrane region" description="Helical" evidence="8">
    <location>
        <begin position="157"/>
        <end position="182"/>
    </location>
</feature>
<feature type="transmembrane region" description="Helical" evidence="8">
    <location>
        <begin position="194"/>
        <end position="219"/>
    </location>
</feature>
<evidence type="ECO:0000256" key="3">
    <source>
        <dbReference type="ARBA" id="ARBA00022692"/>
    </source>
</evidence>
<dbReference type="AlphaFoldDB" id="A0A0R1GRI3"/>
<dbReference type="Proteomes" id="UP000051461">
    <property type="component" value="Unassembled WGS sequence"/>
</dbReference>
<keyword evidence="3 8" id="KW-0812">Transmembrane</keyword>
<evidence type="ECO:0000313" key="11">
    <source>
        <dbReference type="Proteomes" id="UP000051461"/>
    </source>
</evidence>
<keyword evidence="7" id="KW-0868">Chloride</keyword>
<dbReference type="PROSITE" id="PS51202">
    <property type="entry name" value="RCK_C"/>
    <property type="match status" value="1"/>
</dbReference>